<dbReference type="GO" id="GO:0006825">
    <property type="term" value="P:copper ion transport"/>
    <property type="evidence" value="ECO:0007669"/>
    <property type="project" value="InterPro"/>
</dbReference>
<proteinExistence type="predicted"/>
<keyword evidence="4" id="KW-0479">Metal-binding</keyword>
<dbReference type="InterPro" id="IPR008457">
    <property type="entry name" value="Cu-R_CopD_dom"/>
</dbReference>
<feature type="compositionally biased region" description="Low complexity" evidence="9">
    <location>
        <begin position="257"/>
        <end position="271"/>
    </location>
</feature>
<evidence type="ECO:0000313" key="14">
    <source>
        <dbReference type="Proteomes" id="UP000431401"/>
    </source>
</evidence>
<dbReference type="EMBL" id="WEGI01000003">
    <property type="protein sequence ID" value="MQY25779.1"/>
    <property type="molecule type" value="Genomic_DNA"/>
</dbReference>
<feature type="transmembrane region" description="Helical" evidence="10">
    <location>
        <begin position="215"/>
        <end position="232"/>
    </location>
</feature>
<gene>
    <name evidence="13" type="ORF">NRB56_13380</name>
</gene>
<evidence type="ECO:0000313" key="13">
    <source>
        <dbReference type="EMBL" id="MQY25779.1"/>
    </source>
</evidence>
<feature type="region of interest" description="Disordered" evidence="9">
    <location>
        <begin position="257"/>
        <end position="296"/>
    </location>
</feature>
<evidence type="ECO:0000259" key="12">
    <source>
        <dbReference type="Pfam" id="PF05425"/>
    </source>
</evidence>
<comment type="subcellular location">
    <subcellularLocation>
        <location evidence="1">Cell membrane</location>
        <topology evidence="1">Multi-pass membrane protein</topology>
    </subcellularLocation>
</comment>
<reference evidence="13 14" key="1">
    <citation type="submission" date="2019-10" db="EMBL/GenBank/DDBJ databases">
        <title>Nocardia macrotermitis sp. nov. and Nocardia aurantia sp. nov., isolated from the gut of fungus growing-termite Macrotermes natalensis.</title>
        <authorList>
            <person name="Benndorf R."/>
            <person name="Schwitalla J."/>
            <person name="Martin K."/>
            <person name="De Beer W."/>
            <person name="Kaster A.-K."/>
            <person name="Vollmers J."/>
            <person name="Poulsen M."/>
            <person name="Beemelmanns C."/>
        </authorList>
    </citation>
    <scope>NUCLEOTIDE SEQUENCE [LARGE SCALE GENOMIC DNA]</scope>
    <source>
        <strain evidence="13 14">RB56</strain>
    </source>
</reference>
<evidence type="ECO:0000256" key="10">
    <source>
        <dbReference type="SAM" id="Phobius"/>
    </source>
</evidence>
<evidence type="ECO:0000256" key="2">
    <source>
        <dbReference type="ARBA" id="ARBA00022475"/>
    </source>
</evidence>
<feature type="domain" description="Copper resistance protein D" evidence="12">
    <location>
        <begin position="382"/>
        <end position="471"/>
    </location>
</feature>
<evidence type="ECO:0000256" key="3">
    <source>
        <dbReference type="ARBA" id="ARBA00022692"/>
    </source>
</evidence>
<keyword evidence="8 10" id="KW-0472">Membrane</keyword>
<feature type="transmembrane region" description="Helical" evidence="10">
    <location>
        <begin position="139"/>
        <end position="159"/>
    </location>
</feature>
<dbReference type="InterPro" id="IPR014755">
    <property type="entry name" value="Cu-Rt/internalin_Ig-like"/>
</dbReference>
<evidence type="ECO:0000256" key="9">
    <source>
        <dbReference type="SAM" id="MobiDB-lite"/>
    </source>
</evidence>
<keyword evidence="5" id="KW-0732">Signal</keyword>
<keyword evidence="14" id="KW-1185">Reference proteome</keyword>
<feature type="transmembrane region" description="Helical" evidence="10">
    <location>
        <begin position="453"/>
        <end position="473"/>
    </location>
</feature>
<comment type="caution">
    <text evidence="13">The sequence shown here is derived from an EMBL/GenBank/DDBJ whole genome shotgun (WGS) entry which is preliminary data.</text>
</comment>
<evidence type="ECO:0000259" key="11">
    <source>
        <dbReference type="Pfam" id="PF04234"/>
    </source>
</evidence>
<dbReference type="SUPFAM" id="SSF81296">
    <property type="entry name" value="E set domains"/>
    <property type="match status" value="1"/>
</dbReference>
<dbReference type="PANTHER" id="PTHR34820:SF4">
    <property type="entry name" value="INNER MEMBRANE PROTEIN YEBZ"/>
    <property type="match status" value="1"/>
</dbReference>
<dbReference type="GO" id="GO:0005507">
    <property type="term" value="F:copper ion binding"/>
    <property type="evidence" value="ECO:0007669"/>
    <property type="project" value="InterPro"/>
</dbReference>
<dbReference type="InterPro" id="IPR007348">
    <property type="entry name" value="CopC_dom"/>
</dbReference>
<accession>A0A7K0DJ97</accession>
<dbReference type="GO" id="GO:0046688">
    <property type="term" value="P:response to copper ion"/>
    <property type="evidence" value="ECO:0007669"/>
    <property type="project" value="InterPro"/>
</dbReference>
<evidence type="ECO:0000256" key="6">
    <source>
        <dbReference type="ARBA" id="ARBA00022989"/>
    </source>
</evidence>
<organism evidence="13 14">
    <name type="scientific">Nocardia aurantia</name>
    <dbReference type="NCBI Taxonomy" id="2585199"/>
    <lineage>
        <taxon>Bacteria</taxon>
        <taxon>Bacillati</taxon>
        <taxon>Actinomycetota</taxon>
        <taxon>Actinomycetes</taxon>
        <taxon>Mycobacteriales</taxon>
        <taxon>Nocardiaceae</taxon>
        <taxon>Nocardia</taxon>
    </lineage>
</organism>
<feature type="domain" description="CopC" evidence="11">
    <location>
        <begin position="14"/>
        <end position="107"/>
    </location>
</feature>
<keyword evidence="3 10" id="KW-0812">Transmembrane</keyword>
<dbReference type="GO" id="GO:0042597">
    <property type="term" value="C:periplasmic space"/>
    <property type="evidence" value="ECO:0007669"/>
    <property type="project" value="InterPro"/>
</dbReference>
<feature type="transmembrane region" description="Helical" evidence="10">
    <location>
        <begin position="427"/>
        <end position="446"/>
    </location>
</feature>
<dbReference type="AlphaFoldDB" id="A0A7K0DJ97"/>
<dbReference type="InterPro" id="IPR032694">
    <property type="entry name" value="CopC/D"/>
</dbReference>
<evidence type="ECO:0008006" key="15">
    <source>
        <dbReference type="Google" id="ProtNLM"/>
    </source>
</evidence>
<feature type="transmembrane region" description="Helical" evidence="10">
    <location>
        <begin position="387"/>
        <end position="407"/>
    </location>
</feature>
<evidence type="ECO:0000256" key="4">
    <source>
        <dbReference type="ARBA" id="ARBA00022723"/>
    </source>
</evidence>
<dbReference type="Proteomes" id="UP000431401">
    <property type="component" value="Unassembled WGS sequence"/>
</dbReference>
<feature type="transmembrane region" description="Helical" evidence="10">
    <location>
        <begin position="348"/>
        <end position="375"/>
    </location>
</feature>
<sequence length="594" mass="60730">MGICWAGTGIAAAHAVLVGSDPAYGVTLNTLPQRVSVTFDEAVTAAGAGLTVTDRDGQRVDTGTVGSGDGGRTIRIGMRPGLPEGTYLITWVVLSADGHTVGGSSVFGFGEPPDLLTSAVPARDPASVVADGVVRMLTAVVYFGVVLAVGIPLVALSVWRRGLRTPLVAQLIRAGAVAVAVGSLSIVVAAPVRLAGADGWWQPGVWSRALDASSTLPQIIRLAAALLVACTAHRLGAIDRHEDASADTGRGAAVITTRPASTSSAAAVESSRVGRGSADSRPRVVRQPDSGVGSVVGGPDSWSLGSSVRALARRGGAGGSLSAPASGMVGIVVATALSGHAVAGSGRWMAVVSTAVHVSAMAVWVAGLVFAVLVWRRGEREALVPRLTGVASVAVGALAITGGYQIWRSVDPVAALWSTAWGRLMLAKLAVVAAALLAAFVARTVLRRFAASLLAVELSCQIIVLVVTAVLAGTTPARDAYDPRAEFTAAVGPLRADIDVDRAGVGDQEFTVRLRDESGTAVGAVSVGGQLVRADGGLEAIEVAFRGVDPVELGPKYFVSPPIRVPIAGMWRLRLTVATDRVTAYTAGVVYRVW</sequence>
<evidence type="ECO:0000256" key="7">
    <source>
        <dbReference type="ARBA" id="ARBA00023008"/>
    </source>
</evidence>
<dbReference type="Pfam" id="PF05425">
    <property type="entry name" value="CopD"/>
    <property type="match status" value="1"/>
</dbReference>
<dbReference type="GO" id="GO:0005886">
    <property type="term" value="C:plasma membrane"/>
    <property type="evidence" value="ECO:0007669"/>
    <property type="project" value="UniProtKB-SubCell"/>
</dbReference>
<evidence type="ECO:0000256" key="1">
    <source>
        <dbReference type="ARBA" id="ARBA00004651"/>
    </source>
</evidence>
<name>A0A7K0DJ97_9NOCA</name>
<protein>
    <recommendedName>
        <fullName evidence="15">Copper resistance protein CopC</fullName>
    </recommendedName>
</protein>
<dbReference type="Pfam" id="PF04234">
    <property type="entry name" value="CopC"/>
    <property type="match status" value="1"/>
</dbReference>
<dbReference type="InterPro" id="IPR014756">
    <property type="entry name" value="Ig_E-set"/>
</dbReference>
<keyword evidence="6 10" id="KW-1133">Transmembrane helix</keyword>
<evidence type="ECO:0000256" key="5">
    <source>
        <dbReference type="ARBA" id="ARBA00022729"/>
    </source>
</evidence>
<feature type="transmembrane region" description="Helical" evidence="10">
    <location>
        <begin position="171"/>
        <end position="195"/>
    </location>
</feature>
<evidence type="ECO:0000256" key="8">
    <source>
        <dbReference type="ARBA" id="ARBA00023136"/>
    </source>
</evidence>
<keyword evidence="7" id="KW-0186">Copper</keyword>
<dbReference type="Gene3D" id="2.60.40.1220">
    <property type="match status" value="1"/>
</dbReference>
<feature type="transmembrane region" description="Helical" evidence="10">
    <location>
        <begin position="321"/>
        <end position="342"/>
    </location>
</feature>
<dbReference type="PANTHER" id="PTHR34820">
    <property type="entry name" value="INNER MEMBRANE PROTEIN YEBZ"/>
    <property type="match status" value="1"/>
</dbReference>
<keyword evidence="2" id="KW-1003">Cell membrane</keyword>